<evidence type="ECO:0000256" key="1">
    <source>
        <dbReference type="ARBA" id="ARBA00022737"/>
    </source>
</evidence>
<keyword evidence="2" id="KW-0009">Actin-binding</keyword>
<evidence type="ECO:0000313" key="3">
    <source>
        <dbReference type="Ensembl" id="ENSEBUP00000023096.1"/>
    </source>
</evidence>
<evidence type="ECO:0000256" key="2">
    <source>
        <dbReference type="ARBA" id="ARBA00023203"/>
    </source>
</evidence>
<dbReference type="GO" id="GO:0051015">
    <property type="term" value="F:actin filament binding"/>
    <property type="evidence" value="ECO:0007669"/>
    <property type="project" value="InterPro"/>
</dbReference>
<dbReference type="SMART" id="SM00227">
    <property type="entry name" value="NEBU"/>
    <property type="match status" value="5"/>
</dbReference>
<proteinExistence type="predicted"/>
<organism evidence="3 4">
    <name type="scientific">Eptatretus burgeri</name>
    <name type="common">Inshore hagfish</name>
    <dbReference type="NCBI Taxonomy" id="7764"/>
    <lineage>
        <taxon>Eukaryota</taxon>
        <taxon>Metazoa</taxon>
        <taxon>Chordata</taxon>
        <taxon>Craniata</taxon>
        <taxon>Vertebrata</taxon>
        <taxon>Cyclostomata</taxon>
        <taxon>Myxini</taxon>
        <taxon>Myxiniformes</taxon>
        <taxon>Myxinidae</taxon>
        <taxon>Eptatretinae</taxon>
        <taxon>Eptatretus</taxon>
    </lineage>
</organism>
<dbReference type="InterPro" id="IPR055297">
    <property type="entry name" value="NEBU/NEBL"/>
</dbReference>
<dbReference type="GO" id="GO:0071691">
    <property type="term" value="P:cardiac muscle thin filament assembly"/>
    <property type="evidence" value="ECO:0007669"/>
    <property type="project" value="TreeGrafter"/>
</dbReference>
<dbReference type="PANTHER" id="PTHR11039">
    <property type="entry name" value="NEBULIN"/>
    <property type="match status" value="1"/>
</dbReference>
<evidence type="ECO:0000313" key="4">
    <source>
        <dbReference type="Proteomes" id="UP000694388"/>
    </source>
</evidence>
<evidence type="ECO:0008006" key="5">
    <source>
        <dbReference type="Google" id="ProtNLM"/>
    </source>
</evidence>
<dbReference type="PRINTS" id="PR00510">
    <property type="entry name" value="NEBULIN"/>
</dbReference>
<dbReference type="Pfam" id="PF00880">
    <property type="entry name" value="Nebulin"/>
    <property type="match status" value="3"/>
</dbReference>
<dbReference type="Ensembl" id="ENSEBUT00000023672.1">
    <property type="protein sequence ID" value="ENSEBUP00000023096.1"/>
    <property type="gene ID" value="ENSEBUG00000014233.1"/>
</dbReference>
<keyword evidence="4" id="KW-1185">Reference proteome</keyword>
<dbReference type="AlphaFoldDB" id="A0A8C4R2C2"/>
<dbReference type="Proteomes" id="UP000694388">
    <property type="component" value="Unplaced"/>
</dbReference>
<dbReference type="GO" id="GO:0030018">
    <property type="term" value="C:Z disc"/>
    <property type="evidence" value="ECO:0007669"/>
    <property type="project" value="InterPro"/>
</dbReference>
<dbReference type="InterPro" id="IPR000900">
    <property type="entry name" value="Nebulin_repeat"/>
</dbReference>
<protein>
    <recommendedName>
        <fullName evidence="5">Nebulin</fullName>
    </recommendedName>
</protein>
<keyword evidence="1" id="KW-0677">Repeat</keyword>
<accession>A0A8C4R2C2</accession>
<dbReference type="Ensembl" id="ENSEBUT00000023664.1">
    <property type="protein sequence ID" value="ENSEBUP00000023088.1"/>
    <property type="gene ID" value="ENSEBUG00000014233.1"/>
</dbReference>
<dbReference type="PANTHER" id="PTHR11039:SF64">
    <property type="entry name" value="NEBULIN-RELATED-ANCHORING PROTEIN-LIKE"/>
    <property type="match status" value="1"/>
</dbReference>
<dbReference type="PROSITE" id="PS51216">
    <property type="entry name" value="NEBULIN"/>
    <property type="match status" value="3"/>
</dbReference>
<dbReference type="InterPro" id="IPR013998">
    <property type="entry name" value="Nebulin-like"/>
</dbReference>
<dbReference type="GeneTree" id="ENSGT00940000154533"/>
<name>A0A8C4R2C2_EPTBU</name>
<sequence length="194" mass="22549">MNVAKIQSEREYKKAYEKEKTSYQTPVDMLSVILAKKAQALTSNINYKQEFHRYTILPDALSVQQAKMMQELRNDTLYKSDLEWIREMGWIPLGSLDHKKAQRAAEILSENKYRQHPSTVEFTSIPDSPIIIQSKINSQNLNDRLYKAAWNVDKTQIHIMPDTPELLQAKQNAYNTSQARIHSLFPYSTNFTPI</sequence>
<reference evidence="3" key="1">
    <citation type="submission" date="2025-05" db="UniProtKB">
        <authorList>
            <consortium name="Ensembl"/>
        </authorList>
    </citation>
    <scope>IDENTIFICATION</scope>
</reference>